<sequence>MKLSKWINLLLGIVGLIATFWLSFNAVLPLTMYLLTIPLIVLPSIVVITQALENMEFSNKQ</sequence>
<proteinExistence type="predicted"/>
<keyword evidence="1" id="KW-1133">Transmembrane helix</keyword>
<evidence type="ECO:0000256" key="1">
    <source>
        <dbReference type="SAM" id="Phobius"/>
    </source>
</evidence>
<accession>A0ABU3QYU5</accession>
<dbReference type="EMBL" id="JAWCUA010000003">
    <property type="protein sequence ID" value="MDU0112392.1"/>
    <property type="molecule type" value="Genomic_DNA"/>
</dbReference>
<evidence type="ECO:0000313" key="2">
    <source>
        <dbReference type="EMBL" id="MDU0112392.1"/>
    </source>
</evidence>
<organism evidence="2 3">
    <name type="scientific">Psychrosphaera aquimarina</name>
    <dbReference type="NCBI Taxonomy" id="2044854"/>
    <lineage>
        <taxon>Bacteria</taxon>
        <taxon>Pseudomonadati</taxon>
        <taxon>Pseudomonadota</taxon>
        <taxon>Gammaproteobacteria</taxon>
        <taxon>Alteromonadales</taxon>
        <taxon>Pseudoalteromonadaceae</taxon>
        <taxon>Psychrosphaera</taxon>
    </lineage>
</organism>
<gene>
    <name evidence="2" type="ORF">RT723_05130</name>
</gene>
<keyword evidence="3" id="KW-1185">Reference proteome</keyword>
<dbReference type="RefSeq" id="WP_315946132.1">
    <property type="nucleotide sequence ID" value="NZ_JAWCUA010000003.1"/>
</dbReference>
<reference evidence="2 3" key="1">
    <citation type="submission" date="2023-10" db="EMBL/GenBank/DDBJ databases">
        <title>Psychrosphaera aquimaarina strain SW33 isolated from seawater.</title>
        <authorList>
            <person name="Bayburt H."/>
            <person name="Kim J.M."/>
            <person name="Choi B.J."/>
            <person name="Jeon C.O."/>
        </authorList>
    </citation>
    <scope>NUCLEOTIDE SEQUENCE [LARGE SCALE GENOMIC DNA]</scope>
    <source>
        <strain evidence="2 3">KCTC 52743</strain>
    </source>
</reference>
<keyword evidence="1" id="KW-0472">Membrane</keyword>
<dbReference type="Proteomes" id="UP001257914">
    <property type="component" value="Unassembled WGS sequence"/>
</dbReference>
<comment type="caution">
    <text evidence="2">The sequence shown here is derived from an EMBL/GenBank/DDBJ whole genome shotgun (WGS) entry which is preliminary data.</text>
</comment>
<protein>
    <submittedName>
        <fullName evidence="2">Uncharacterized protein</fullName>
    </submittedName>
</protein>
<evidence type="ECO:0000313" key="3">
    <source>
        <dbReference type="Proteomes" id="UP001257914"/>
    </source>
</evidence>
<keyword evidence="1" id="KW-0812">Transmembrane</keyword>
<feature type="transmembrane region" description="Helical" evidence="1">
    <location>
        <begin position="30"/>
        <end position="52"/>
    </location>
</feature>
<name>A0ABU3QYU5_9GAMM</name>
<feature type="transmembrane region" description="Helical" evidence="1">
    <location>
        <begin position="7"/>
        <end position="24"/>
    </location>
</feature>